<reference evidence="2" key="2">
    <citation type="submission" date="2020-03" db="EMBL/GenBank/DDBJ databases">
        <authorList>
            <person name="Kislichkina A."/>
            <person name="Dentovskaya S."/>
            <person name="Shaikhutdinov R."/>
            <person name="Ivanov S."/>
            <person name="Sizova A."/>
            <person name="Solomentsev V."/>
            <person name="Bogun A."/>
        </authorList>
    </citation>
    <scope>NUCLEOTIDE SEQUENCE</scope>
    <source>
        <strain evidence="2">SCPM-O-B-8025</strain>
    </source>
</reference>
<evidence type="ECO:0000313" key="1">
    <source>
        <dbReference type="EMBL" id="AVX36612.1"/>
    </source>
</evidence>
<dbReference type="EMBL" id="CP028487">
    <property type="protein sequence ID" value="AVX36612.1"/>
    <property type="molecule type" value="Genomic_DNA"/>
</dbReference>
<proteinExistence type="predicted"/>
<dbReference type="KEGG" id="yma:DA391_02385"/>
<keyword evidence="3" id="KW-1185">Reference proteome</keyword>
<name>A0A2R4NKF5_9GAMM</name>
<dbReference type="EMBL" id="JAASAN010000005">
    <property type="protein sequence ID" value="NIL27720.1"/>
    <property type="molecule type" value="Genomic_DNA"/>
</dbReference>
<protein>
    <submittedName>
        <fullName evidence="2">Uncharacterized protein</fullName>
    </submittedName>
</protein>
<organism evidence="2 4">
    <name type="scientific">Yersinia massiliensis</name>
    <dbReference type="NCBI Taxonomy" id="419257"/>
    <lineage>
        <taxon>Bacteria</taxon>
        <taxon>Pseudomonadati</taxon>
        <taxon>Pseudomonadota</taxon>
        <taxon>Gammaproteobacteria</taxon>
        <taxon>Enterobacterales</taxon>
        <taxon>Yersiniaceae</taxon>
        <taxon>Yersinia</taxon>
    </lineage>
</organism>
<accession>A0A2R4NKF5</accession>
<evidence type="ECO:0000313" key="4">
    <source>
        <dbReference type="Proteomes" id="UP000698240"/>
    </source>
</evidence>
<dbReference type="RefSeq" id="WP_099462050.1">
    <property type="nucleotide sequence ID" value="NZ_CABHYD010000138.1"/>
</dbReference>
<dbReference type="Proteomes" id="UP000698240">
    <property type="component" value="Unassembled WGS sequence"/>
</dbReference>
<evidence type="ECO:0000313" key="3">
    <source>
        <dbReference type="Proteomes" id="UP000240908"/>
    </source>
</evidence>
<reference evidence="1" key="1">
    <citation type="journal article" date="2018" name="Genome Announc.">
        <title>First complete genome sequence of Yersinia massiliensis.</title>
        <authorList>
            <person name="Thomas M.C."/>
            <person name="Arling V."/>
            <person name="Goji N."/>
            <person name="Janzen T.W."/>
            <person name="Duceppe M.-O."/>
            <person name="Mathews A."/>
            <person name="Carrillo C."/>
            <person name="Amoako K."/>
        </authorList>
    </citation>
    <scope>NUCLEOTIDE SEQUENCE</scope>
    <source>
        <strain evidence="1">GTA</strain>
    </source>
</reference>
<dbReference type="Proteomes" id="UP000240908">
    <property type="component" value="Chromosome"/>
</dbReference>
<dbReference type="AlphaFoldDB" id="A0A2R4NKF5"/>
<sequence length="64" mass="7238">MSELQANLAFRQGLTYNSNNVTTLIETYRSTATWTLMRLPGNRVLSHRNDGKPAMKLLPFAAQK</sequence>
<evidence type="ECO:0000313" key="2">
    <source>
        <dbReference type="EMBL" id="NIL27720.1"/>
    </source>
</evidence>
<gene>
    <name evidence="1" type="ORF">DA391_02385</name>
    <name evidence="2" type="ORF">HB980_14345</name>
</gene>